<evidence type="ECO:0000256" key="4">
    <source>
        <dbReference type="ARBA" id="ARBA00022737"/>
    </source>
</evidence>
<dbReference type="InterPro" id="IPR011990">
    <property type="entry name" value="TPR-like_helical_dom_sf"/>
</dbReference>
<dbReference type="PANTHER" id="PTHR16056:SF16">
    <property type="entry name" value="REGULATOR OF MICROTUBULE DYNAMICS PROTEIN 1"/>
    <property type="match status" value="1"/>
</dbReference>
<evidence type="ECO:0000256" key="1">
    <source>
        <dbReference type="ARBA" id="ARBA00004245"/>
    </source>
</evidence>
<dbReference type="AlphaFoldDB" id="A0A9J6BRM6"/>
<proteinExistence type="predicted"/>
<comment type="caution">
    <text evidence="9">The sequence shown here is derived from an EMBL/GenBank/DDBJ whole genome shotgun (WGS) entry which is preliminary data.</text>
</comment>
<name>A0A9J6BRM6_POLVA</name>
<keyword evidence="5" id="KW-0802">TPR repeat</keyword>
<accession>A0A9J6BRM6</accession>
<evidence type="ECO:0000313" key="9">
    <source>
        <dbReference type="EMBL" id="KAG5672014.1"/>
    </source>
</evidence>
<evidence type="ECO:0000256" key="7">
    <source>
        <dbReference type="ARBA" id="ARBA00039966"/>
    </source>
</evidence>
<organism evidence="9 10">
    <name type="scientific">Polypedilum vanderplanki</name>
    <name type="common">Sleeping chironomid midge</name>
    <dbReference type="NCBI Taxonomy" id="319348"/>
    <lineage>
        <taxon>Eukaryota</taxon>
        <taxon>Metazoa</taxon>
        <taxon>Ecdysozoa</taxon>
        <taxon>Arthropoda</taxon>
        <taxon>Hexapoda</taxon>
        <taxon>Insecta</taxon>
        <taxon>Pterygota</taxon>
        <taxon>Neoptera</taxon>
        <taxon>Endopterygota</taxon>
        <taxon>Diptera</taxon>
        <taxon>Nematocera</taxon>
        <taxon>Chironomoidea</taxon>
        <taxon>Chironomidae</taxon>
        <taxon>Chironominae</taxon>
        <taxon>Polypedilum</taxon>
        <taxon>Polypedilum</taxon>
    </lineage>
</organism>
<dbReference type="PANTHER" id="PTHR16056">
    <property type="entry name" value="REGULATOR OF MICROTUBULE DYNAMICS PROTEIN"/>
    <property type="match status" value="1"/>
</dbReference>
<dbReference type="Gene3D" id="1.25.40.10">
    <property type="entry name" value="Tetratricopeptide repeat domain"/>
    <property type="match status" value="1"/>
</dbReference>
<evidence type="ECO:0000256" key="5">
    <source>
        <dbReference type="ARBA" id="ARBA00022803"/>
    </source>
</evidence>
<dbReference type="Pfam" id="PF21033">
    <property type="entry name" value="RMD1-3"/>
    <property type="match status" value="1"/>
</dbReference>
<keyword evidence="4" id="KW-0677">Repeat</keyword>
<evidence type="ECO:0000256" key="2">
    <source>
        <dbReference type="ARBA" id="ARBA00011375"/>
    </source>
</evidence>
<dbReference type="InterPro" id="IPR049039">
    <property type="entry name" value="RMD1-3_a_helical_rpt"/>
</dbReference>
<gene>
    <name evidence="9" type="ORF">PVAND_002176</name>
</gene>
<reference evidence="9" key="1">
    <citation type="submission" date="2021-03" db="EMBL/GenBank/DDBJ databases">
        <title>Chromosome level genome of the anhydrobiotic midge Polypedilum vanderplanki.</title>
        <authorList>
            <person name="Yoshida Y."/>
            <person name="Kikawada T."/>
            <person name="Gusev O."/>
        </authorList>
    </citation>
    <scope>NUCLEOTIDE SEQUENCE</scope>
    <source>
        <strain evidence="9">NIAS01</strain>
        <tissue evidence="9">Whole body or cell culture</tissue>
    </source>
</reference>
<dbReference type="EMBL" id="JADBJN010000003">
    <property type="protein sequence ID" value="KAG5672014.1"/>
    <property type="molecule type" value="Genomic_DNA"/>
</dbReference>
<comment type="subcellular location">
    <subcellularLocation>
        <location evidence="1">Cytoplasm</location>
        <location evidence="1">Cytoskeleton</location>
    </subcellularLocation>
</comment>
<dbReference type="GO" id="GO:0005876">
    <property type="term" value="C:spindle microtubule"/>
    <property type="evidence" value="ECO:0007669"/>
    <property type="project" value="TreeGrafter"/>
</dbReference>
<sequence length="230" mass="26730">MEELNHSDYLFDQNRLEEDISLLNDLRKSDKNNAQILWRLARTYYQLSKDSQMKSKRSELINTGFECAKQALALDDNCGFTHCWYAVLFDAVSDLRGIKERASNLKDVKRHMIKAVELNPNDAICRHVLGMLTYSIADLNWFKRKILENAFDKPPEGSYEEALEHFLIAEEIEPNFYSVNKLLIAKCYIALKDYKSAKEYLKKVAALVPIKSEDDINSVEEAKYLLTKYK</sequence>
<comment type="subunit">
    <text evidence="2">Interacts with microtubules.</text>
</comment>
<dbReference type="GO" id="GO:0005739">
    <property type="term" value="C:mitochondrion"/>
    <property type="evidence" value="ECO:0007669"/>
    <property type="project" value="TreeGrafter"/>
</dbReference>
<dbReference type="GO" id="GO:0008017">
    <property type="term" value="F:microtubule binding"/>
    <property type="evidence" value="ECO:0007669"/>
    <property type="project" value="TreeGrafter"/>
</dbReference>
<evidence type="ECO:0000256" key="8">
    <source>
        <dbReference type="ARBA" id="ARBA00041958"/>
    </source>
</evidence>
<evidence type="ECO:0000313" key="10">
    <source>
        <dbReference type="Proteomes" id="UP001107558"/>
    </source>
</evidence>
<protein>
    <recommendedName>
        <fullName evidence="7">Regulator of microtubule dynamics protein 1</fullName>
    </recommendedName>
    <alternativeName>
        <fullName evidence="8">Protein FAM82B</fullName>
    </alternativeName>
</protein>
<dbReference type="Proteomes" id="UP001107558">
    <property type="component" value="Chromosome 3"/>
</dbReference>
<keyword evidence="10" id="KW-1185">Reference proteome</keyword>
<keyword evidence="6" id="KW-0206">Cytoskeleton</keyword>
<keyword evidence="3" id="KW-0963">Cytoplasm</keyword>
<dbReference type="OrthoDB" id="69711at2759"/>
<dbReference type="GO" id="GO:0097431">
    <property type="term" value="C:mitotic spindle pole"/>
    <property type="evidence" value="ECO:0007669"/>
    <property type="project" value="TreeGrafter"/>
</dbReference>
<evidence type="ECO:0000256" key="6">
    <source>
        <dbReference type="ARBA" id="ARBA00023212"/>
    </source>
</evidence>
<dbReference type="SUPFAM" id="SSF48452">
    <property type="entry name" value="TPR-like"/>
    <property type="match status" value="1"/>
</dbReference>
<evidence type="ECO:0000256" key="3">
    <source>
        <dbReference type="ARBA" id="ARBA00022490"/>
    </source>
</evidence>